<dbReference type="AlphaFoldDB" id="A0A5P3AAU1"/>
<dbReference type="KEGG" id="rid:RIdsm_01211"/>
<feature type="signal peptide" evidence="1">
    <location>
        <begin position="1"/>
        <end position="32"/>
    </location>
</feature>
<organism evidence="2 3">
    <name type="scientific">Roseovarius indicus</name>
    <dbReference type="NCBI Taxonomy" id="540747"/>
    <lineage>
        <taxon>Bacteria</taxon>
        <taxon>Pseudomonadati</taxon>
        <taxon>Pseudomonadota</taxon>
        <taxon>Alphaproteobacteria</taxon>
        <taxon>Rhodobacterales</taxon>
        <taxon>Roseobacteraceae</taxon>
        <taxon>Roseovarius</taxon>
    </lineage>
</organism>
<dbReference type="RefSeq" id="WP_160325819.1">
    <property type="nucleotide sequence ID" value="NZ_CP031598.1"/>
</dbReference>
<dbReference type="NCBIfam" id="TIGR01451">
    <property type="entry name" value="B_ant_repeat"/>
    <property type="match status" value="1"/>
</dbReference>
<evidence type="ECO:0000256" key="1">
    <source>
        <dbReference type="SAM" id="SignalP"/>
    </source>
</evidence>
<feature type="chain" id="PRO_5024797116" description="DUF11 domain-containing protein" evidence="1">
    <location>
        <begin position="33"/>
        <end position="384"/>
    </location>
</feature>
<evidence type="ECO:0008006" key="4">
    <source>
        <dbReference type="Google" id="ProtNLM"/>
    </source>
</evidence>
<name>A0A5P3AAU1_9RHOB</name>
<evidence type="ECO:0000313" key="2">
    <source>
        <dbReference type="EMBL" id="QEW25425.1"/>
    </source>
</evidence>
<reference evidence="2 3" key="1">
    <citation type="submission" date="2018-08" db="EMBL/GenBank/DDBJ databases">
        <title>Genetic Globetrotter - A new plasmid hitch-hiking vast phylogenetic and geographic distances.</title>
        <authorList>
            <person name="Vollmers J."/>
            <person name="Petersen J."/>
        </authorList>
    </citation>
    <scope>NUCLEOTIDE SEQUENCE [LARGE SCALE GENOMIC DNA]</scope>
    <source>
        <strain evidence="2 3">DSM 26383</strain>
    </source>
</reference>
<evidence type="ECO:0000313" key="3">
    <source>
        <dbReference type="Proteomes" id="UP000325785"/>
    </source>
</evidence>
<keyword evidence="1" id="KW-0732">Signal</keyword>
<gene>
    <name evidence="2" type="ORF">RIdsm_01211</name>
</gene>
<sequence precursor="true">MRSSERRAAGPAMAAGVIALLLGLALPLAARAQACAAAGDALRLDWSETGWTAGSKGGTYTAGRTGASGDGTGEAVTVTLSGATNRFEKGYPAVSSEFTGGRGSGHESLALQVDFGSNQQSVTVRLDFASPVDGLSFEILDVDYLPYQRVQRGFRDGVTVTGVTEDGGTALPALRSPYFPAGQTTSDRATVYFGAPLAANQVVGYGGDAAPGTDEGNVTVRFGQPVTSVRIEYTNGLYAPSPNPQRQAIALSDIEFCAVRPANLEATKTQAVISETPQACGDFDAPAPGGAELTIPGACIEYRIRVTNTGTRPADDVSLADELDGSLVFRAARILGFEADGPGFGLTTPVSGQDCAGGGCRVSLADAALPAGATGEVVIRATVR</sequence>
<dbReference type="Proteomes" id="UP000325785">
    <property type="component" value="Chromosome"/>
</dbReference>
<proteinExistence type="predicted"/>
<accession>A0A5P3AAU1</accession>
<dbReference type="EMBL" id="CP031598">
    <property type="protein sequence ID" value="QEW25425.1"/>
    <property type="molecule type" value="Genomic_DNA"/>
</dbReference>
<protein>
    <recommendedName>
        <fullName evidence="4">DUF11 domain-containing protein</fullName>
    </recommendedName>
</protein>
<dbReference type="InterPro" id="IPR047589">
    <property type="entry name" value="DUF11_rpt"/>
</dbReference>